<evidence type="ECO:0000313" key="1">
    <source>
        <dbReference type="EMBL" id="NSX56969.1"/>
    </source>
</evidence>
<evidence type="ECO:0000313" key="2">
    <source>
        <dbReference type="Proteomes" id="UP000777935"/>
    </source>
</evidence>
<keyword evidence="2" id="KW-1185">Reference proteome</keyword>
<comment type="caution">
    <text evidence="1">The sequence shown here is derived from an EMBL/GenBank/DDBJ whole genome shotgun (WGS) entry which is preliminary data.</text>
</comment>
<organism evidence="1 2">
    <name type="scientific">Parasulfitobacter algicola</name>
    <dbReference type="NCBI Taxonomy" id="2614809"/>
    <lineage>
        <taxon>Bacteria</taxon>
        <taxon>Pseudomonadati</taxon>
        <taxon>Pseudomonadota</taxon>
        <taxon>Alphaproteobacteria</taxon>
        <taxon>Rhodobacterales</taxon>
        <taxon>Roseobacteraceae</taxon>
        <taxon>Parasulfitobacter</taxon>
    </lineage>
</organism>
<dbReference type="Proteomes" id="UP000777935">
    <property type="component" value="Unassembled WGS sequence"/>
</dbReference>
<proteinExistence type="predicted"/>
<accession>A0ABX2IVL4</accession>
<reference evidence="1 2" key="1">
    <citation type="submission" date="2020-06" db="EMBL/GenBank/DDBJ databases">
        <title>Sulfitobacter algicola sp. nov., isolated from green algae.</title>
        <authorList>
            <person name="Wang C."/>
        </authorList>
    </citation>
    <scope>NUCLEOTIDE SEQUENCE [LARGE SCALE GENOMIC DNA]</scope>
    <source>
        <strain evidence="1 2">1151</strain>
    </source>
</reference>
<protein>
    <submittedName>
        <fullName evidence="1">Uncharacterized protein</fullName>
    </submittedName>
</protein>
<dbReference type="RefSeq" id="WP_174140120.1">
    <property type="nucleotide sequence ID" value="NZ_JABUFE010000027.1"/>
</dbReference>
<sequence>MIEAYLDLMQQSCAPEVVQQTQAADLSGADFGESAYDVYSVLWQQNAFACMSAYTGYLAYSIRAGTPPDVRQVFLETASSLPQSYRPPLTDAINRAYAIIPFDPALHTQYFTTAALFDIEIAPMLDARMIETPITDQTDAAFSHARYLIIRGDRRGYEKFATTLESLFPDLDRFLNVFSGLLDIAIVLHREQRSPSEVWAVAERYKEDERAGLGVNGPGSGPNAAELYHVNTQVLGK</sequence>
<gene>
    <name evidence="1" type="ORF">HRQ87_19495</name>
</gene>
<name>A0ABX2IVL4_9RHOB</name>
<dbReference type="EMBL" id="JABUFE010000027">
    <property type="protein sequence ID" value="NSX56969.1"/>
    <property type="molecule type" value="Genomic_DNA"/>
</dbReference>